<dbReference type="EMBL" id="CABIJS010000701">
    <property type="protein sequence ID" value="VUZ56274.1"/>
    <property type="molecule type" value="Genomic_DNA"/>
</dbReference>
<dbReference type="PROSITE" id="PS00110">
    <property type="entry name" value="PYRUVATE_KINASE"/>
    <property type="match status" value="1"/>
</dbReference>
<dbReference type="SUPFAM" id="SSF50800">
    <property type="entry name" value="PK beta-barrel domain-like"/>
    <property type="match status" value="1"/>
</dbReference>
<evidence type="ECO:0000256" key="6">
    <source>
        <dbReference type="ARBA" id="ARBA00022679"/>
    </source>
</evidence>
<evidence type="ECO:0000256" key="5">
    <source>
        <dbReference type="ARBA" id="ARBA00012142"/>
    </source>
</evidence>
<dbReference type="SUPFAM" id="SSF51621">
    <property type="entry name" value="Phosphoenolpyruvate/pyruvate domain"/>
    <property type="match status" value="1"/>
</dbReference>
<dbReference type="Pfam" id="PF02887">
    <property type="entry name" value="PK_C"/>
    <property type="match status" value="1"/>
</dbReference>
<accession>A0A564ZBV5</accession>
<dbReference type="InterPro" id="IPR018209">
    <property type="entry name" value="Pyrv_Knase_AS"/>
</dbReference>
<evidence type="ECO:0000256" key="12">
    <source>
        <dbReference type="ARBA" id="ARBA00023152"/>
    </source>
</evidence>
<keyword evidence="7" id="KW-0479">Metal-binding</keyword>
<dbReference type="PANTHER" id="PTHR11817">
    <property type="entry name" value="PYRUVATE KINASE"/>
    <property type="match status" value="1"/>
</dbReference>
<dbReference type="GO" id="GO:0000287">
    <property type="term" value="F:magnesium ion binding"/>
    <property type="evidence" value="ECO:0007669"/>
    <property type="project" value="InterPro"/>
</dbReference>
<dbReference type="SUPFAM" id="SSF52935">
    <property type="entry name" value="PK C-terminal domain-like"/>
    <property type="match status" value="1"/>
</dbReference>
<evidence type="ECO:0000313" key="17">
    <source>
        <dbReference type="EMBL" id="VUZ56274.1"/>
    </source>
</evidence>
<keyword evidence="6 14" id="KW-0808">Transferase</keyword>
<dbReference type="InterPro" id="IPR011037">
    <property type="entry name" value="Pyrv_Knase-like_insert_dom_sf"/>
</dbReference>
<comment type="pathway">
    <text evidence="3 14">Carbohydrate degradation; glycolysis; pyruvate from D-glyceraldehyde 3-phosphate: step 5/5.</text>
</comment>
<dbReference type="NCBIfam" id="TIGR01064">
    <property type="entry name" value="pyruv_kin"/>
    <property type="match status" value="1"/>
</dbReference>
<comment type="cofactor">
    <cofactor evidence="2">
        <name>K(+)</name>
        <dbReference type="ChEBI" id="CHEBI:29103"/>
    </cofactor>
</comment>
<evidence type="ECO:0000256" key="4">
    <source>
        <dbReference type="ARBA" id="ARBA00008663"/>
    </source>
</evidence>
<dbReference type="InterPro" id="IPR015806">
    <property type="entry name" value="Pyrv_Knase_insert_dom_sf"/>
</dbReference>
<keyword evidence="13" id="KW-0670">Pyruvate</keyword>
<dbReference type="InterPro" id="IPR040442">
    <property type="entry name" value="Pyrv_kinase-like_dom_sf"/>
</dbReference>
<evidence type="ECO:0000256" key="10">
    <source>
        <dbReference type="ARBA" id="ARBA00022840"/>
    </source>
</evidence>
<name>A0A564ZBV5_HYMDI</name>
<comment type="cofactor">
    <cofactor evidence="1">
        <name>Mg(2+)</name>
        <dbReference type="ChEBI" id="CHEBI:18420"/>
    </cofactor>
</comment>
<reference evidence="17 18" key="1">
    <citation type="submission" date="2019-07" db="EMBL/GenBank/DDBJ databases">
        <authorList>
            <person name="Jastrzebski P J."/>
            <person name="Paukszto L."/>
            <person name="Jastrzebski P J."/>
        </authorList>
    </citation>
    <scope>NUCLEOTIDE SEQUENCE [LARGE SCALE GENOMIC DNA]</scope>
    <source>
        <strain evidence="17 18">WMS-il1</strain>
    </source>
</reference>
<dbReference type="InterPro" id="IPR015813">
    <property type="entry name" value="Pyrv/PenolPyrv_kinase-like_dom"/>
</dbReference>
<dbReference type="FunFam" id="3.20.20.60:FF:000025">
    <property type="entry name" value="Pyruvate kinase"/>
    <property type="match status" value="1"/>
</dbReference>
<evidence type="ECO:0000259" key="15">
    <source>
        <dbReference type="Pfam" id="PF00224"/>
    </source>
</evidence>
<dbReference type="InterPro" id="IPR036918">
    <property type="entry name" value="Pyrv_Knase_C_sf"/>
</dbReference>
<organism evidence="17 18">
    <name type="scientific">Hymenolepis diminuta</name>
    <name type="common">Rat tapeworm</name>
    <dbReference type="NCBI Taxonomy" id="6216"/>
    <lineage>
        <taxon>Eukaryota</taxon>
        <taxon>Metazoa</taxon>
        <taxon>Spiralia</taxon>
        <taxon>Lophotrochozoa</taxon>
        <taxon>Platyhelminthes</taxon>
        <taxon>Cestoda</taxon>
        <taxon>Eucestoda</taxon>
        <taxon>Cyclophyllidea</taxon>
        <taxon>Hymenolepididae</taxon>
        <taxon>Hymenolepis</taxon>
    </lineage>
</organism>
<evidence type="ECO:0000313" key="18">
    <source>
        <dbReference type="Proteomes" id="UP000321570"/>
    </source>
</evidence>
<gene>
    <name evidence="17" type="ORF">WMSIL1_LOCUS13946</name>
</gene>
<evidence type="ECO:0000256" key="2">
    <source>
        <dbReference type="ARBA" id="ARBA00001958"/>
    </source>
</evidence>
<dbReference type="InterPro" id="IPR015795">
    <property type="entry name" value="Pyrv_Knase_C"/>
</dbReference>
<dbReference type="AlphaFoldDB" id="A0A564ZBV5"/>
<dbReference type="GO" id="GO:0005524">
    <property type="term" value="F:ATP binding"/>
    <property type="evidence" value="ECO:0007669"/>
    <property type="project" value="UniProtKB-KW"/>
</dbReference>
<evidence type="ECO:0000256" key="11">
    <source>
        <dbReference type="ARBA" id="ARBA00022842"/>
    </source>
</evidence>
<comment type="catalytic activity">
    <reaction evidence="14">
        <text>pyruvate + ATP = phosphoenolpyruvate + ADP + H(+)</text>
        <dbReference type="Rhea" id="RHEA:18157"/>
        <dbReference type="ChEBI" id="CHEBI:15361"/>
        <dbReference type="ChEBI" id="CHEBI:15378"/>
        <dbReference type="ChEBI" id="CHEBI:30616"/>
        <dbReference type="ChEBI" id="CHEBI:58702"/>
        <dbReference type="ChEBI" id="CHEBI:456216"/>
        <dbReference type="EC" id="2.7.1.40"/>
    </reaction>
</comment>
<dbReference type="Proteomes" id="UP000321570">
    <property type="component" value="Unassembled WGS sequence"/>
</dbReference>
<evidence type="ECO:0000256" key="9">
    <source>
        <dbReference type="ARBA" id="ARBA00022777"/>
    </source>
</evidence>
<dbReference type="UniPathway" id="UPA00109">
    <property type="reaction ID" value="UER00188"/>
</dbReference>
<dbReference type="GO" id="GO:0016301">
    <property type="term" value="F:kinase activity"/>
    <property type="evidence" value="ECO:0007669"/>
    <property type="project" value="UniProtKB-KW"/>
</dbReference>
<keyword evidence="9 14" id="KW-0418">Kinase</keyword>
<dbReference type="EC" id="2.7.1.40" evidence="5 14"/>
<comment type="similarity">
    <text evidence="4 14">Belongs to the pyruvate kinase family.</text>
</comment>
<evidence type="ECO:0000256" key="14">
    <source>
        <dbReference type="RuleBase" id="RU000504"/>
    </source>
</evidence>
<evidence type="ECO:0000256" key="7">
    <source>
        <dbReference type="ARBA" id="ARBA00022723"/>
    </source>
</evidence>
<keyword evidence="11 14" id="KW-0460">Magnesium</keyword>
<dbReference type="FunFam" id="2.40.33.10:FF:000023">
    <property type="entry name" value="Pyruvate kinase PKM"/>
    <property type="match status" value="1"/>
</dbReference>
<keyword evidence="8" id="KW-0547">Nucleotide-binding</keyword>
<dbReference type="Gene3D" id="3.20.20.60">
    <property type="entry name" value="Phosphoenolpyruvate-binding domains"/>
    <property type="match status" value="1"/>
</dbReference>
<feature type="domain" description="Pyruvate kinase C-terminal" evidence="16">
    <location>
        <begin position="421"/>
        <end position="537"/>
    </location>
</feature>
<dbReference type="Gene3D" id="2.40.33.10">
    <property type="entry name" value="PK beta-barrel domain-like"/>
    <property type="match status" value="1"/>
</dbReference>
<dbReference type="NCBIfam" id="NF004491">
    <property type="entry name" value="PRK05826.1"/>
    <property type="match status" value="1"/>
</dbReference>
<dbReference type="Gene3D" id="3.40.1380.20">
    <property type="entry name" value="Pyruvate kinase, C-terminal domain"/>
    <property type="match status" value="1"/>
</dbReference>
<evidence type="ECO:0000259" key="16">
    <source>
        <dbReference type="Pfam" id="PF02887"/>
    </source>
</evidence>
<evidence type="ECO:0000256" key="13">
    <source>
        <dbReference type="ARBA" id="ARBA00023317"/>
    </source>
</evidence>
<evidence type="ECO:0000256" key="8">
    <source>
        <dbReference type="ARBA" id="ARBA00022741"/>
    </source>
</evidence>
<dbReference type="InterPro" id="IPR001697">
    <property type="entry name" value="Pyr_Knase"/>
</dbReference>
<keyword evidence="12 14" id="KW-0324">Glycolysis</keyword>
<dbReference type="Pfam" id="PF00224">
    <property type="entry name" value="PK"/>
    <property type="match status" value="1"/>
</dbReference>
<dbReference type="GO" id="GO:0004743">
    <property type="term" value="F:pyruvate kinase activity"/>
    <property type="evidence" value="ECO:0007669"/>
    <property type="project" value="UniProtKB-EC"/>
</dbReference>
<dbReference type="PRINTS" id="PR01050">
    <property type="entry name" value="PYRUVTKNASE"/>
</dbReference>
<keyword evidence="10" id="KW-0067">ATP-binding</keyword>
<dbReference type="GO" id="GO:0030955">
    <property type="term" value="F:potassium ion binding"/>
    <property type="evidence" value="ECO:0007669"/>
    <property type="project" value="InterPro"/>
</dbReference>
<dbReference type="NCBIfam" id="NF004978">
    <property type="entry name" value="PRK06354.1"/>
    <property type="match status" value="1"/>
</dbReference>
<sequence length="558" mass="61309">MSVALSEEVNISNNQGSSVEFGWSVNAHADNHGPPASVIERNYNLDINKPTDTFRKTHIICTLGPASHTVETLQKLILAGMDIVRLNFSHGTYDYHSDTIQMVREAERTLKPFTRPIAIALDTKGPEIRTGLVNGSPTGEVELCVGEIIRITPDKAYYENCSEKVLYVDYENIILILEVGSLIFIDDGLICVRVKEKGPDYLDCVIENGGRLGSKKGVNLPGSPVDLPAMSEKDRQDILFAVKNELDMIFASFIRDAKAIYEMRELMGERGAQIKIIAKIENQQGVKNINEIIDAADGIMVARGDLGIEIPPEKVFLVQKMCFARCNVVGKPCICATQMLESMTYKPRATRAESSDVANAVLDGADCVMLSGESAKGKYPVECVRTMAAICREAESVISYTQLHNDLRSVIKLPAETALSTAVAAVEASLCVFARAIICITSSGESGRMLSRHRPHCPILCVTQDPVVARQLNLCWGCIPILCEENEADSWSEDVNRRINYAINYGAQVKLLGDNDRIVVLTGWRSGSGHTNGVRIIQLGSFENHDVIGLPDLNSFRF</sequence>
<keyword evidence="18" id="KW-1185">Reference proteome</keyword>
<feature type="domain" description="Pyruvate kinase barrel" evidence="15">
    <location>
        <begin position="55"/>
        <end position="384"/>
    </location>
</feature>
<protein>
    <recommendedName>
        <fullName evidence="5 14">Pyruvate kinase</fullName>
        <ecNumber evidence="5 14">2.7.1.40</ecNumber>
    </recommendedName>
</protein>
<evidence type="ECO:0000256" key="1">
    <source>
        <dbReference type="ARBA" id="ARBA00001946"/>
    </source>
</evidence>
<proteinExistence type="inferred from homology"/>
<dbReference type="InterPro" id="IPR015793">
    <property type="entry name" value="Pyrv_Knase_brl"/>
</dbReference>
<evidence type="ECO:0000256" key="3">
    <source>
        <dbReference type="ARBA" id="ARBA00004997"/>
    </source>
</evidence>